<reference evidence="2" key="1">
    <citation type="journal article" date="2020" name="Nature">
        <title>Giant virus diversity and host interactions through global metagenomics.</title>
        <authorList>
            <person name="Schulz F."/>
            <person name="Roux S."/>
            <person name="Paez-Espino D."/>
            <person name="Jungbluth S."/>
            <person name="Walsh D.A."/>
            <person name="Denef V.J."/>
            <person name="McMahon K.D."/>
            <person name="Konstantinidis K.T."/>
            <person name="Eloe-Fadrosh E.A."/>
            <person name="Kyrpides N.C."/>
            <person name="Woyke T."/>
        </authorList>
    </citation>
    <scope>NUCLEOTIDE SEQUENCE</scope>
    <source>
        <strain evidence="2">GVMAG-M-3300023179-27</strain>
    </source>
</reference>
<protein>
    <submittedName>
        <fullName evidence="2">Uncharacterized protein</fullName>
    </submittedName>
</protein>
<organism evidence="2">
    <name type="scientific">viral metagenome</name>
    <dbReference type="NCBI Taxonomy" id="1070528"/>
    <lineage>
        <taxon>unclassified sequences</taxon>
        <taxon>metagenomes</taxon>
        <taxon>organismal metagenomes</taxon>
    </lineage>
</organism>
<proteinExistence type="predicted"/>
<sequence length="184" mass="20909">MTQNNDKSKYPFEKLGYSTQGELFIDGVCIKANNNTLIVEPCDKNSSNWLDLQSQESDSSLSESITENEQDSDDISLPKFKGKTVVLVESDEPWYINKDITIPQKYIPSSTPVTETELHYTHGDFKSDFNIDASRPDLGYGYSYASRRGKKCIEGFGDKNDDNSYLFLLLCVLIIVMLIYKTRN</sequence>
<name>A0A6C0EFQ2_9ZZZZ</name>
<feature type="transmembrane region" description="Helical" evidence="1">
    <location>
        <begin position="164"/>
        <end position="180"/>
    </location>
</feature>
<dbReference type="AlphaFoldDB" id="A0A6C0EFQ2"/>
<keyword evidence="1" id="KW-1133">Transmembrane helix</keyword>
<evidence type="ECO:0000313" key="2">
    <source>
        <dbReference type="EMBL" id="QHT26165.1"/>
    </source>
</evidence>
<dbReference type="EMBL" id="MN739780">
    <property type="protein sequence ID" value="QHT26165.1"/>
    <property type="molecule type" value="Genomic_DNA"/>
</dbReference>
<keyword evidence="1" id="KW-0472">Membrane</keyword>
<evidence type="ECO:0000256" key="1">
    <source>
        <dbReference type="SAM" id="Phobius"/>
    </source>
</evidence>
<keyword evidence="1" id="KW-0812">Transmembrane</keyword>
<accession>A0A6C0EFQ2</accession>